<organism evidence="1 2">
    <name type="scientific">Cajanus cajan</name>
    <name type="common">Pigeon pea</name>
    <name type="synonym">Cajanus indicus</name>
    <dbReference type="NCBI Taxonomy" id="3821"/>
    <lineage>
        <taxon>Eukaryota</taxon>
        <taxon>Viridiplantae</taxon>
        <taxon>Streptophyta</taxon>
        <taxon>Embryophyta</taxon>
        <taxon>Tracheophyta</taxon>
        <taxon>Spermatophyta</taxon>
        <taxon>Magnoliopsida</taxon>
        <taxon>eudicotyledons</taxon>
        <taxon>Gunneridae</taxon>
        <taxon>Pentapetalae</taxon>
        <taxon>rosids</taxon>
        <taxon>fabids</taxon>
        <taxon>Fabales</taxon>
        <taxon>Fabaceae</taxon>
        <taxon>Papilionoideae</taxon>
        <taxon>50 kb inversion clade</taxon>
        <taxon>NPAAA clade</taxon>
        <taxon>indigoferoid/millettioid clade</taxon>
        <taxon>Phaseoleae</taxon>
        <taxon>Cajanus</taxon>
    </lineage>
</organism>
<dbReference type="Proteomes" id="UP000075243">
    <property type="component" value="Unassembled WGS sequence"/>
</dbReference>
<protein>
    <submittedName>
        <fullName evidence="1">Ribonuclease H protein At1g65750 family</fullName>
    </submittedName>
</protein>
<reference evidence="1" key="1">
    <citation type="journal article" date="2012" name="Nat. Biotechnol.">
        <title>Draft genome sequence of pigeonpea (Cajanus cajan), an orphan legume crop of resource-poor farmers.</title>
        <authorList>
            <person name="Varshney R.K."/>
            <person name="Chen W."/>
            <person name="Li Y."/>
            <person name="Bharti A.K."/>
            <person name="Saxena R.K."/>
            <person name="Schlueter J.A."/>
            <person name="Donoghue M.T."/>
            <person name="Azam S."/>
            <person name="Fan G."/>
            <person name="Whaley A.M."/>
            <person name="Farmer A.D."/>
            <person name="Sheridan J."/>
            <person name="Iwata A."/>
            <person name="Tuteja R."/>
            <person name="Penmetsa R.V."/>
            <person name="Wu W."/>
            <person name="Upadhyaya H.D."/>
            <person name="Yang S.P."/>
            <person name="Shah T."/>
            <person name="Saxena K.B."/>
            <person name="Michael T."/>
            <person name="McCombie W.R."/>
            <person name="Yang B."/>
            <person name="Zhang G."/>
            <person name="Yang H."/>
            <person name="Wang J."/>
            <person name="Spillane C."/>
            <person name="Cook D.R."/>
            <person name="May G.D."/>
            <person name="Xu X."/>
            <person name="Jackson S.A."/>
        </authorList>
    </citation>
    <scope>NUCLEOTIDE SEQUENCE [LARGE SCALE GENOMIC DNA]</scope>
</reference>
<dbReference type="PANTHER" id="PTHR33116">
    <property type="entry name" value="REVERSE TRANSCRIPTASE ZINC-BINDING DOMAIN-CONTAINING PROTEIN-RELATED-RELATED"/>
    <property type="match status" value="1"/>
</dbReference>
<dbReference type="Gramene" id="C.cajan_28624.t">
    <property type="protein sequence ID" value="C.cajan_28624.t"/>
    <property type="gene ID" value="C.cajan_28624"/>
</dbReference>
<keyword evidence="2" id="KW-1185">Reference proteome</keyword>
<sequence length="198" mass="23437">MNTRLFHKVISWKRRKNGLSGIRLSEEWVQEPNQVKKEVNSFFKSKFRDEEWVRPKLDGVAFHGISVEQNTRLTVRFQEDKVKQEIWECDGSKCLGPDRFNFNFLAPWKGKFLSMTTRTCLINSNLTSLPLYFLSFYKMLKQVVRNIVKIQRVFLWGAKEGERKIPWVSWKKICQDKIKGGLGVKNIEMFNDALLSKW</sequence>
<dbReference type="EMBL" id="KQ483471">
    <property type="protein sequence ID" value="KYP49697.1"/>
    <property type="molecule type" value="Genomic_DNA"/>
</dbReference>
<dbReference type="AlphaFoldDB" id="A0A151S4L7"/>
<name>A0A151S4L7_CAJCA</name>
<gene>
    <name evidence="1" type="ORF">KK1_028565</name>
</gene>
<dbReference type="PANTHER" id="PTHR33116:SF78">
    <property type="entry name" value="OS12G0587133 PROTEIN"/>
    <property type="match status" value="1"/>
</dbReference>
<evidence type="ECO:0000313" key="1">
    <source>
        <dbReference type="EMBL" id="KYP49697.1"/>
    </source>
</evidence>
<evidence type="ECO:0000313" key="2">
    <source>
        <dbReference type="Proteomes" id="UP000075243"/>
    </source>
</evidence>
<accession>A0A151S4L7</accession>
<proteinExistence type="predicted"/>